<dbReference type="PANTHER" id="PTHR30217">
    <property type="entry name" value="PEPTIDASE U32 FAMILY"/>
    <property type="match status" value="1"/>
</dbReference>
<dbReference type="RefSeq" id="WP_111898688.1">
    <property type="nucleotide sequence ID" value="NZ_CP033459.1"/>
</dbReference>
<organism evidence="2 3">
    <name type="scientific">Pseudoprevotella muciniphila</name>
    <dbReference type="NCBI Taxonomy" id="2133944"/>
    <lineage>
        <taxon>Bacteria</taxon>
        <taxon>Pseudomonadati</taxon>
        <taxon>Bacteroidota</taxon>
        <taxon>Bacteroidia</taxon>
        <taxon>Bacteroidales</taxon>
        <taxon>Prevotellaceae</taxon>
        <taxon>Pseudoprevotella</taxon>
    </lineage>
</organism>
<dbReference type="Pfam" id="PF01136">
    <property type="entry name" value="Peptidase_U32"/>
    <property type="match status" value="1"/>
</dbReference>
<dbReference type="InterPro" id="IPR051454">
    <property type="entry name" value="RNA/ubiquinone_mod_enzymes"/>
</dbReference>
<evidence type="ECO:0000313" key="2">
    <source>
        <dbReference type="EMBL" id="QFQ11626.1"/>
    </source>
</evidence>
<dbReference type="PANTHER" id="PTHR30217:SF10">
    <property type="entry name" value="23S RRNA 5-HYDROXYCYTIDINE C2501 SYNTHASE"/>
    <property type="match status" value="1"/>
</dbReference>
<evidence type="ECO:0000313" key="3">
    <source>
        <dbReference type="Proteomes" id="UP000249375"/>
    </source>
</evidence>
<sequence>MRTIELLSPARDLECGLVAIDHGADAVYIGGPSFGARAAAGNSLADIKRLCEYAHLFDARVYVTLNTILYDDELEEAERLVHELYAIGVDALIVQDTALLEMDLPPIALHASTQMDNRTAEKAIALEKAGYSQIVLARELNLQQIREISSSINIPIEAFVHGALCVSYSGRCYASQHCFKRSANRGECAQFCRLKFDLEDEKGNKIIHNRHLLSLRDMNRSKHLEEMMDAGVSSFKIEGRLKDANYVKNVTAYYRQHIDKILSSRNKDYRRASSGHHRFMFFPDLHKAFNRGFTDYFLKGDGSEIQNFFTPKMVGKEIGSVKDVMRNGFQVTLGKDVVLHAGDGLCFYNEKNELQGFRVNRVSGYIVYPFGKVNIPAGTILFRNNDADFEKQMEGKTGYRELDLKMTLREVADGFVLDVSDKSGRHVSVRFEADHQSAKKAQHEQIQQQLSRLGGTIFKATEIDIRTDCFIPASLLGKWRRIVIEKLLRAHRITRKIDYRHATSDSKMLSSTMPDTYEANISNRLAAERYKIDTGMTATPAFELAPEKGCEIMTCKYCIRRAMKSCLKDGGGTLGKKPLYLRLKDGRRFSLNFDCTKCEMRITT</sequence>
<gene>
    <name evidence="2" type="ORF">C7Y71_000470</name>
</gene>
<proteinExistence type="predicted"/>
<dbReference type="Proteomes" id="UP000249375">
    <property type="component" value="Chromosome"/>
</dbReference>
<dbReference type="OrthoDB" id="9807498at2"/>
<feature type="domain" description="Peptidase U32 collagenase" evidence="1">
    <location>
        <begin position="381"/>
        <end position="490"/>
    </location>
</feature>
<reference evidence="2 3" key="1">
    <citation type="submission" date="2018-11" db="EMBL/GenBank/DDBJ databases">
        <authorList>
            <person name="Na S.W."/>
            <person name="Baik M."/>
        </authorList>
    </citation>
    <scope>NUCLEOTIDE SEQUENCE [LARGE SCALE GENOMIC DNA]</scope>
    <source>
        <strain evidence="2 3">E39</strain>
    </source>
</reference>
<dbReference type="Pfam" id="PF12392">
    <property type="entry name" value="DUF3656"/>
    <property type="match status" value="1"/>
</dbReference>
<dbReference type="EMBL" id="CP033459">
    <property type="protein sequence ID" value="QFQ11626.1"/>
    <property type="molecule type" value="Genomic_DNA"/>
</dbReference>
<keyword evidence="3" id="KW-1185">Reference proteome</keyword>
<dbReference type="InterPro" id="IPR001539">
    <property type="entry name" value="Peptidase_U32"/>
</dbReference>
<dbReference type="InterPro" id="IPR020988">
    <property type="entry name" value="Pept_U32_collagenase"/>
</dbReference>
<dbReference type="KEGG" id="alq:C7Y71_000470"/>
<dbReference type="AlphaFoldDB" id="A0A5P8E3W0"/>
<name>A0A5P8E3W0_9BACT</name>
<evidence type="ECO:0000259" key="1">
    <source>
        <dbReference type="Pfam" id="PF12392"/>
    </source>
</evidence>
<accession>A0A5P8E3W0</accession>
<protein>
    <submittedName>
        <fullName evidence="2">U32 family peptidase</fullName>
    </submittedName>
</protein>